<comment type="caution">
    <text evidence="3">The sequence shown here is derived from an EMBL/GenBank/DDBJ whole genome shotgun (WGS) entry which is preliminary data.</text>
</comment>
<dbReference type="InterPro" id="IPR025641">
    <property type="entry name" value="DUF4340"/>
</dbReference>
<dbReference type="Proteomes" id="UP000724686">
    <property type="component" value="Unassembled WGS sequence"/>
</dbReference>
<gene>
    <name evidence="3" type="ORF">JWG45_01180</name>
</gene>
<keyword evidence="1" id="KW-0472">Membrane</keyword>
<keyword evidence="1" id="KW-0812">Transmembrane</keyword>
<accession>A0ABS2U5V0</accession>
<evidence type="ECO:0000313" key="3">
    <source>
        <dbReference type="EMBL" id="MBM9575755.1"/>
    </source>
</evidence>
<evidence type="ECO:0000313" key="4">
    <source>
        <dbReference type="Proteomes" id="UP000724686"/>
    </source>
</evidence>
<dbReference type="EMBL" id="JAFFPU010000004">
    <property type="protein sequence ID" value="MBM9575755.1"/>
    <property type="molecule type" value="Genomic_DNA"/>
</dbReference>
<keyword evidence="1" id="KW-1133">Transmembrane helix</keyword>
<evidence type="ECO:0000256" key="1">
    <source>
        <dbReference type="SAM" id="Phobius"/>
    </source>
</evidence>
<feature type="domain" description="DUF4340" evidence="2">
    <location>
        <begin position="95"/>
        <end position="231"/>
    </location>
</feature>
<feature type="transmembrane region" description="Helical" evidence="1">
    <location>
        <begin position="21"/>
        <end position="44"/>
    </location>
</feature>
<proteinExistence type="predicted"/>
<organism evidence="3 4">
    <name type="scientific">Leptospira ainlahdjerensis</name>
    <dbReference type="NCBI Taxonomy" id="2810033"/>
    <lineage>
        <taxon>Bacteria</taxon>
        <taxon>Pseudomonadati</taxon>
        <taxon>Spirochaetota</taxon>
        <taxon>Spirochaetia</taxon>
        <taxon>Leptospirales</taxon>
        <taxon>Leptospiraceae</taxon>
        <taxon>Leptospira</taxon>
    </lineage>
</organism>
<protein>
    <submittedName>
        <fullName evidence="3">DUF4340 domain-containing protein</fullName>
    </submittedName>
</protein>
<sequence>MISDSARIVSVFRFFRQEKALFLFLTNVLLGTVFFGISDPFLIFQRTYRNSEPFFPFKSSEVEKIRIGRKGHEILLERENGNWNVQVRDTIARGDIQKIESFLGALLKLRKFSKIVSSSKNENLGLNGDELKLTLQTESGELGTLEIGVSGKQETGTFVREPENKEIWFVEESLNPIVGRGNETFFFSSSLIPRELETSEIHTILIYLGIKNSSKIEISRTERNEWEIKNSDSKFCWGEDCGVWVETILKTKAERILKKPFHETISNLSSGEKLKIEIRSGKNPVSIYEIEWIAKTSQKEPIFRSGDDSILYVLDPEFMNRFQERMDWKDSFPDSF</sequence>
<dbReference type="Pfam" id="PF14238">
    <property type="entry name" value="DUF4340"/>
    <property type="match status" value="1"/>
</dbReference>
<dbReference type="RefSeq" id="WP_205277956.1">
    <property type="nucleotide sequence ID" value="NZ_JAFFPU010000004.1"/>
</dbReference>
<reference evidence="3 4" key="1">
    <citation type="submission" date="2021-02" db="EMBL/GenBank/DDBJ databases">
        <title>Leptospira ainlahdjerensis sp. nov., Leptospira ainazelensis sp. nov., Leptospira abararensis sp. nov. and Leptospira chreensis sp. nov., four new species isolated from water sources in Algeria.</title>
        <authorList>
            <person name="Amara Korba A."/>
            <person name="Kainiu M."/>
            <person name="Vincent A.T."/>
            <person name="Mariet J.-F."/>
            <person name="Veyrier F.J."/>
            <person name="Goarant C."/>
            <person name="Picardeau M."/>
        </authorList>
    </citation>
    <scope>NUCLEOTIDE SEQUENCE [LARGE SCALE GENOMIC DNA]</scope>
    <source>
        <strain evidence="3 4">201903070</strain>
    </source>
</reference>
<evidence type="ECO:0000259" key="2">
    <source>
        <dbReference type="Pfam" id="PF14238"/>
    </source>
</evidence>
<name>A0ABS2U5V0_9LEPT</name>
<keyword evidence="4" id="KW-1185">Reference proteome</keyword>